<dbReference type="Proteomes" id="UP000024635">
    <property type="component" value="Unassembled WGS sequence"/>
</dbReference>
<dbReference type="EMBL" id="JARK01000026">
    <property type="protein sequence ID" value="EYC45472.1"/>
    <property type="molecule type" value="Genomic_DNA"/>
</dbReference>
<dbReference type="AlphaFoldDB" id="A0A016X1T6"/>
<comment type="caution">
    <text evidence="1">The sequence shown here is derived from an EMBL/GenBank/DDBJ whole genome shotgun (WGS) entry which is preliminary data.</text>
</comment>
<gene>
    <name evidence="1" type="primary">Acey_s0426.g1246</name>
    <name evidence="1" type="ORF">Y032_0426g1246</name>
</gene>
<organism evidence="1 2">
    <name type="scientific">Ancylostoma ceylanicum</name>
    <dbReference type="NCBI Taxonomy" id="53326"/>
    <lineage>
        <taxon>Eukaryota</taxon>
        <taxon>Metazoa</taxon>
        <taxon>Ecdysozoa</taxon>
        <taxon>Nematoda</taxon>
        <taxon>Chromadorea</taxon>
        <taxon>Rhabditida</taxon>
        <taxon>Rhabditina</taxon>
        <taxon>Rhabditomorpha</taxon>
        <taxon>Strongyloidea</taxon>
        <taxon>Ancylostomatidae</taxon>
        <taxon>Ancylostomatinae</taxon>
        <taxon>Ancylostoma</taxon>
    </lineage>
</organism>
<evidence type="ECO:0000313" key="1">
    <source>
        <dbReference type="EMBL" id="EYC45472.1"/>
    </source>
</evidence>
<name>A0A016X1T6_9BILA</name>
<sequence length="111" mass="12528">MIRRVSHEGALLFSTTVADSRALTHAEPVSKRMIPIVNYSEIHDALSLSIKNMSLWAELYELYEPMPYIVSGTILKNLCLASLESLYSETPKSHRKSTANLYKIAPVQKFT</sequence>
<accession>A0A016X1T6</accession>
<reference evidence="2" key="1">
    <citation type="journal article" date="2015" name="Nat. Genet.">
        <title>The genome and transcriptome of the zoonotic hookworm Ancylostoma ceylanicum identify infection-specific gene families.</title>
        <authorList>
            <person name="Schwarz E.M."/>
            <person name="Hu Y."/>
            <person name="Antoshechkin I."/>
            <person name="Miller M.M."/>
            <person name="Sternberg P.W."/>
            <person name="Aroian R.V."/>
        </authorList>
    </citation>
    <scope>NUCLEOTIDE SEQUENCE</scope>
    <source>
        <strain evidence="2">HY135</strain>
    </source>
</reference>
<protein>
    <submittedName>
        <fullName evidence="1">Uncharacterized protein</fullName>
    </submittedName>
</protein>
<proteinExistence type="predicted"/>
<evidence type="ECO:0000313" key="2">
    <source>
        <dbReference type="Proteomes" id="UP000024635"/>
    </source>
</evidence>
<keyword evidence="2" id="KW-1185">Reference proteome</keyword>